<evidence type="ECO:0000256" key="4">
    <source>
        <dbReference type="ARBA" id="ARBA00022729"/>
    </source>
</evidence>
<evidence type="ECO:0000256" key="5">
    <source>
        <dbReference type="ARBA" id="ARBA00022737"/>
    </source>
</evidence>
<feature type="compositionally biased region" description="Basic residues" evidence="13">
    <location>
        <begin position="1890"/>
        <end position="1903"/>
    </location>
</feature>
<evidence type="ECO:0000256" key="1">
    <source>
        <dbReference type="ARBA" id="ARBA00004167"/>
    </source>
</evidence>
<keyword evidence="5" id="KW-0677">Repeat</keyword>
<evidence type="ECO:0000256" key="9">
    <source>
        <dbReference type="ARBA" id="ARBA00023136"/>
    </source>
</evidence>
<feature type="domain" description="Cadherin" evidence="16">
    <location>
        <begin position="826"/>
        <end position="933"/>
    </location>
</feature>
<dbReference type="InterPro" id="IPR020894">
    <property type="entry name" value="Cadherin_CS"/>
</dbReference>
<protein>
    <recommendedName>
        <fullName evidence="16">Cadherin domain-containing protein</fullName>
    </recommendedName>
</protein>
<feature type="signal peptide" evidence="15">
    <location>
        <begin position="1"/>
        <end position="34"/>
    </location>
</feature>
<evidence type="ECO:0000256" key="12">
    <source>
        <dbReference type="PROSITE-ProRule" id="PRU00043"/>
    </source>
</evidence>
<dbReference type="PRINTS" id="PR00205">
    <property type="entry name" value="CADHERIN"/>
</dbReference>
<dbReference type="FunFam" id="2.60.40.60:FF:000024">
    <property type="entry name" value="FAT atypical cadherin 3"/>
    <property type="match status" value="1"/>
</dbReference>
<dbReference type="GO" id="GO:0005509">
    <property type="term" value="F:calcium ion binding"/>
    <property type="evidence" value="ECO:0007669"/>
    <property type="project" value="UniProtKB-UniRule"/>
</dbReference>
<keyword evidence="4 15" id="KW-0732">Signal</keyword>
<dbReference type="GO" id="GO:0045296">
    <property type="term" value="F:cadherin binding"/>
    <property type="evidence" value="ECO:0007669"/>
    <property type="project" value="TreeGrafter"/>
</dbReference>
<dbReference type="InterPro" id="IPR039808">
    <property type="entry name" value="Cadherin"/>
</dbReference>
<dbReference type="Proteomes" id="UP001378592">
    <property type="component" value="Unassembled WGS sequence"/>
</dbReference>
<dbReference type="InterPro" id="IPR002126">
    <property type="entry name" value="Cadherin-like_dom"/>
</dbReference>
<dbReference type="PANTHER" id="PTHR24027">
    <property type="entry name" value="CADHERIN-23"/>
    <property type="match status" value="1"/>
</dbReference>
<feature type="chain" id="PRO_5042931558" description="Cadherin domain-containing protein" evidence="15">
    <location>
        <begin position="35"/>
        <end position="1947"/>
    </location>
</feature>
<accession>A0AAN9V6K0</accession>
<keyword evidence="2" id="KW-0245">EGF-like domain</keyword>
<feature type="domain" description="Cadherin" evidence="16">
    <location>
        <begin position="497"/>
        <end position="613"/>
    </location>
</feature>
<feature type="domain" description="Cadherin" evidence="16">
    <location>
        <begin position="291"/>
        <end position="379"/>
    </location>
</feature>
<feature type="domain" description="Cadherin" evidence="16">
    <location>
        <begin position="1343"/>
        <end position="1462"/>
    </location>
</feature>
<dbReference type="SMART" id="SM00112">
    <property type="entry name" value="CA"/>
    <property type="match status" value="12"/>
</dbReference>
<feature type="domain" description="Cadherin" evidence="16">
    <location>
        <begin position="987"/>
        <end position="1093"/>
    </location>
</feature>
<comment type="subcellular location">
    <subcellularLocation>
        <location evidence="1">Membrane</location>
        <topology evidence="1">Single-pass membrane protein</topology>
    </subcellularLocation>
</comment>
<dbReference type="Gene3D" id="2.60.40.60">
    <property type="entry name" value="Cadherins"/>
    <property type="match status" value="13"/>
</dbReference>
<dbReference type="GO" id="GO:0007043">
    <property type="term" value="P:cell-cell junction assembly"/>
    <property type="evidence" value="ECO:0007669"/>
    <property type="project" value="TreeGrafter"/>
</dbReference>
<evidence type="ECO:0000313" key="17">
    <source>
        <dbReference type="EMBL" id="KAK7792523.1"/>
    </source>
</evidence>
<keyword evidence="9 14" id="KW-0472">Membrane</keyword>
<keyword evidence="18" id="KW-1185">Reference proteome</keyword>
<dbReference type="SUPFAM" id="SSF49313">
    <property type="entry name" value="Cadherin-like"/>
    <property type="match status" value="12"/>
</dbReference>
<dbReference type="GO" id="GO:0044331">
    <property type="term" value="P:cell-cell adhesion mediated by cadherin"/>
    <property type="evidence" value="ECO:0007669"/>
    <property type="project" value="TreeGrafter"/>
</dbReference>
<name>A0AAN9V6K0_9ORTH</name>
<keyword evidence="8 14" id="KW-1133">Transmembrane helix</keyword>
<feature type="domain" description="Cadherin" evidence="16">
    <location>
        <begin position="380"/>
        <end position="495"/>
    </location>
</feature>
<feature type="domain" description="Cadherin" evidence="16">
    <location>
        <begin position="614"/>
        <end position="715"/>
    </location>
</feature>
<evidence type="ECO:0000256" key="8">
    <source>
        <dbReference type="ARBA" id="ARBA00022989"/>
    </source>
</evidence>
<keyword evidence="3 14" id="KW-0812">Transmembrane</keyword>
<feature type="domain" description="Cadherin" evidence="16">
    <location>
        <begin position="152"/>
        <end position="261"/>
    </location>
</feature>
<evidence type="ECO:0000256" key="10">
    <source>
        <dbReference type="ARBA" id="ARBA00023157"/>
    </source>
</evidence>
<dbReference type="CDD" id="cd11304">
    <property type="entry name" value="Cadherin_repeat"/>
    <property type="match status" value="12"/>
</dbReference>
<evidence type="ECO:0000256" key="2">
    <source>
        <dbReference type="ARBA" id="ARBA00022536"/>
    </source>
</evidence>
<dbReference type="GO" id="GO:0016477">
    <property type="term" value="P:cell migration"/>
    <property type="evidence" value="ECO:0007669"/>
    <property type="project" value="TreeGrafter"/>
</dbReference>
<dbReference type="PROSITE" id="PS50268">
    <property type="entry name" value="CADHERIN_2"/>
    <property type="match status" value="13"/>
</dbReference>
<feature type="domain" description="Cadherin" evidence="16">
    <location>
        <begin position="1228"/>
        <end position="1342"/>
    </location>
</feature>
<evidence type="ECO:0000256" key="7">
    <source>
        <dbReference type="ARBA" id="ARBA00022889"/>
    </source>
</evidence>
<evidence type="ECO:0000256" key="3">
    <source>
        <dbReference type="ARBA" id="ARBA00022692"/>
    </source>
</evidence>
<dbReference type="GO" id="GO:0008013">
    <property type="term" value="F:beta-catenin binding"/>
    <property type="evidence" value="ECO:0007669"/>
    <property type="project" value="TreeGrafter"/>
</dbReference>
<comment type="caution">
    <text evidence="17">The sequence shown here is derived from an EMBL/GenBank/DDBJ whole genome shotgun (WGS) entry which is preliminary data.</text>
</comment>
<dbReference type="PROSITE" id="PS00232">
    <property type="entry name" value="CADHERIN_1"/>
    <property type="match status" value="6"/>
</dbReference>
<dbReference type="GO" id="GO:0000902">
    <property type="term" value="P:cell morphogenesis"/>
    <property type="evidence" value="ECO:0007669"/>
    <property type="project" value="TreeGrafter"/>
</dbReference>
<evidence type="ECO:0000256" key="13">
    <source>
        <dbReference type="SAM" id="MobiDB-lite"/>
    </source>
</evidence>
<evidence type="ECO:0000256" key="6">
    <source>
        <dbReference type="ARBA" id="ARBA00022837"/>
    </source>
</evidence>
<feature type="transmembrane region" description="Helical" evidence="14">
    <location>
        <begin position="1684"/>
        <end position="1707"/>
    </location>
</feature>
<dbReference type="GO" id="GO:0005912">
    <property type="term" value="C:adherens junction"/>
    <property type="evidence" value="ECO:0007669"/>
    <property type="project" value="TreeGrafter"/>
</dbReference>
<evidence type="ECO:0000256" key="11">
    <source>
        <dbReference type="ARBA" id="ARBA00023180"/>
    </source>
</evidence>
<evidence type="ECO:0000256" key="15">
    <source>
        <dbReference type="SAM" id="SignalP"/>
    </source>
</evidence>
<feature type="domain" description="Cadherin" evidence="16">
    <location>
        <begin position="41"/>
        <end position="151"/>
    </location>
</feature>
<dbReference type="EMBL" id="JAZDUA010000443">
    <property type="protein sequence ID" value="KAK7792523.1"/>
    <property type="molecule type" value="Genomic_DNA"/>
</dbReference>
<evidence type="ECO:0000256" key="14">
    <source>
        <dbReference type="SAM" id="Phobius"/>
    </source>
</evidence>
<keyword evidence="10" id="KW-1015">Disulfide bond</keyword>
<feature type="domain" description="Cadherin" evidence="16">
    <location>
        <begin position="1465"/>
        <end position="1580"/>
    </location>
</feature>
<feature type="compositionally biased region" description="Low complexity" evidence="13">
    <location>
        <begin position="1852"/>
        <end position="1861"/>
    </location>
</feature>
<dbReference type="GO" id="GO:0060429">
    <property type="term" value="P:epithelium development"/>
    <property type="evidence" value="ECO:0007669"/>
    <property type="project" value="UniProtKB-ARBA"/>
</dbReference>
<organism evidence="17 18">
    <name type="scientific">Gryllus longicercus</name>
    <dbReference type="NCBI Taxonomy" id="2509291"/>
    <lineage>
        <taxon>Eukaryota</taxon>
        <taxon>Metazoa</taxon>
        <taxon>Ecdysozoa</taxon>
        <taxon>Arthropoda</taxon>
        <taxon>Hexapoda</taxon>
        <taxon>Insecta</taxon>
        <taxon>Pterygota</taxon>
        <taxon>Neoptera</taxon>
        <taxon>Polyneoptera</taxon>
        <taxon>Orthoptera</taxon>
        <taxon>Ensifera</taxon>
        <taxon>Gryllidea</taxon>
        <taxon>Grylloidea</taxon>
        <taxon>Gryllidae</taxon>
        <taxon>Gryllinae</taxon>
        <taxon>Gryllus</taxon>
    </lineage>
</organism>
<dbReference type="GO" id="GO:0016342">
    <property type="term" value="C:catenin complex"/>
    <property type="evidence" value="ECO:0007669"/>
    <property type="project" value="TreeGrafter"/>
</dbReference>
<dbReference type="PROSITE" id="PS51257">
    <property type="entry name" value="PROKAR_LIPOPROTEIN"/>
    <property type="match status" value="1"/>
</dbReference>
<dbReference type="GO" id="GO:0034332">
    <property type="term" value="P:adherens junction organization"/>
    <property type="evidence" value="ECO:0007669"/>
    <property type="project" value="TreeGrafter"/>
</dbReference>
<keyword evidence="7" id="KW-0130">Cell adhesion</keyword>
<sequence length="1947" mass="216197">MARMAPMAAMARANPLTPWLRALLCAALCALASGCQFYPAGEYLRFVRVPENVPVGGEVLQVEVHPRRNLTLQPVDKAEDARFFTVQAVNSNVVSVLLARPLEALVDSENPQNVLKFRLVCDYNDDEDTQISSYLSVTVYVEDINDHAPEFVDAPYHVTVDELTPTGLTIFRGIHAVDRDKPNTPNSDVQYTIVSGNEEGKFGLESSHRAALVLRKPLDFDLGDREFELELMASDRGSPPRNSTTTITVVVLDNDDLSPKFARDTYRTQVTEFYPLTGERIHQELKFNPPILAFDQDLALDVPVRYDIIAGNERHLFTLDAQNGSLFLEREIDLDKEKNLPGNTFVLQIQASQVDNPLKTGVARVEIEVLDLNDNLPEFEVDLYNISIVENLPNGFSVLQVIATDKDQGDNGEFNYQLNDPSQAFIIDSRTGWLTVRDQGMLDREKQASLTMTVLAKEKVPSVVAARSNNHSNGDSSSVTVEVTLLDANDNNPMFIPSNLYEFKIKSDAKIGDVVGKVTAIDPDLGRNGMVLYDLQRTSNFSSGVSPLPFAVEAQSGQIVVIDTPLIEGRHALFIEASDQPANPSERRFSLAVVTIEVIHTTVAAHHHTEPDFIGAPYEFWVGANVAIGTSVGQIRVTDAVDKNHIIYDMLHSYHDGVPFAVEERSGTITVVEEMDKFKRVLYDFEAVVTNGQDLTLVTNVTIHVVDLENDKEVVSKKSGTTLEFRVHENLSGALVGQLLGHNNTTDPNRWKLLHFIIANQQDVADKFAISQDGSIYTQQGLDREEQDVYRLTIIAQNDRGITRGDDLYQVKIQVEDENDNAPLFDHDSYEGQIKENSHSNTDVILKHPIKASDRDTGENAVFSYSLHGDGSDIFAIDQTGRVYFKRGTNHSLDRENKALYTLTIVAQDRGNLSSEAKLTIHVEDINDNAPTFTQLIVLHDKDVEIAENGTNGFLNLKNATGSDVYNISNNYNNQNNKKHTLPLIMIPENISLGTAILKMVAVDNDLGKNSKVTYAMVSEFQLPSNAHTTNKLQMSRNYFMVNPSNGELSVVKPLPSESEFHLNITATDDEGLFDSITLRIFVKDVNDHTPSFKKSWYNFDLFEGHYYQHPLGKIEATDEDYGDNAKIKYSILKTDDTTPFPFTIGPLDGVLQVTGEVDREKHDAYKFSVQAIDNGPITNRKQATVDVEIHILDVNDNAPVFYGHEEILEIAHRRGEGEAFLNSDTTSLPVYYSAVVENSPIGTFVSKILANDSDFTGNGNGLLLFDIPRQLNPDSSDLFTIDSKEGIITTIGKLDYEKQQAHNITIVASDLGKPSLSSTAILTVSVIDIADETETIARPMFAHRYYEVEVEENSAVPVPLLILNVTETYRGINLKFSIEEGNDSKMFEVDPNNGTLYLVSSPDREKKSRLEVKVKAESVKKGRALPVMLYPVHPDRFADLAPNEVKIIVHVKDVNDNPPRFPSNGRPIVAAIPTTANYGYQILRLQAYDKDEGLNADIRYQIMGRIDDESHKFTIDPVTGQVRSIVSFARDAGRVYGFDVKATDKQGADDGKSSIANVFVYVLDEEKQVIMVMGSKPTTIERNMKNITSALYNATGLDVRIRKLEPHTERDFDEGTATDLYLYAVDPLMNAIVDMDTLQHVFSAKQSDIKHQLERYRVLDITNTASSVVKSRSQRYLLSSLEVGVVVLGCVVFIGALAAAICVGCVRRGKQKRHLQGKSYQSQMGFTITNPQATLSGGSKSHLFSSSYLDGMGCGDTTDTYVDMHSNKSLNYNHVPHNTYHTRHQHDVNCSRHHHNRRRSAIGIKTHVSRSTSNIPGHLEASMTSLHSSGKDSGIADGLRHDHGRCICGHSTSHSSGDSSNYEDSLKSINQQHSGGSSSGNHRTSSMARRSHLAPSRRRQRHNSVSGDLLQIPQTHQVPSQQQATSIVSTLVRRQSDRLSSCPIAN</sequence>
<gene>
    <name evidence="17" type="ORF">R5R35_009930</name>
</gene>
<dbReference type="Pfam" id="PF00028">
    <property type="entry name" value="Cadherin"/>
    <property type="match status" value="10"/>
</dbReference>
<dbReference type="FunFam" id="2.60.40.60:FF:000020">
    <property type="entry name" value="Dachsous cadherin-related 1b"/>
    <property type="match status" value="1"/>
</dbReference>
<feature type="region of interest" description="Disordered" evidence="13">
    <location>
        <begin position="1852"/>
        <end position="1905"/>
    </location>
</feature>
<dbReference type="FunFam" id="2.60.40.60:FF:000266">
    <property type="entry name" value="Cadherin 23"/>
    <property type="match status" value="1"/>
</dbReference>
<proteinExistence type="predicted"/>
<dbReference type="InterPro" id="IPR015919">
    <property type="entry name" value="Cadherin-like_sf"/>
</dbReference>
<feature type="domain" description="Cadherin" evidence="16">
    <location>
        <begin position="1094"/>
        <end position="1202"/>
    </location>
</feature>
<dbReference type="GO" id="GO:0007156">
    <property type="term" value="P:homophilic cell adhesion via plasma membrane adhesion molecules"/>
    <property type="evidence" value="ECO:0007669"/>
    <property type="project" value="InterPro"/>
</dbReference>
<keyword evidence="11" id="KW-0325">Glycoprotein</keyword>
<keyword evidence="6 12" id="KW-0106">Calcium</keyword>
<feature type="domain" description="Cadherin" evidence="16">
    <location>
        <begin position="719"/>
        <end position="825"/>
    </location>
</feature>
<dbReference type="PANTHER" id="PTHR24027:SF422">
    <property type="entry name" value="CADHERIN DOMAIN-CONTAINING PROTEIN"/>
    <property type="match status" value="1"/>
</dbReference>
<evidence type="ECO:0000313" key="18">
    <source>
        <dbReference type="Proteomes" id="UP001378592"/>
    </source>
</evidence>
<dbReference type="FunFam" id="2.60.40.60:FF:000015">
    <property type="entry name" value="FAT atypical cadherin 1"/>
    <property type="match status" value="1"/>
</dbReference>
<evidence type="ECO:0000259" key="16">
    <source>
        <dbReference type="PROSITE" id="PS50268"/>
    </source>
</evidence>
<reference evidence="17 18" key="1">
    <citation type="submission" date="2024-03" db="EMBL/GenBank/DDBJ databases">
        <title>The genome assembly and annotation of the cricket Gryllus longicercus Weissman &amp; Gray.</title>
        <authorList>
            <person name="Szrajer S."/>
            <person name="Gray D."/>
            <person name="Ylla G."/>
        </authorList>
    </citation>
    <scope>NUCLEOTIDE SEQUENCE [LARGE SCALE GENOMIC DNA]</scope>
    <source>
        <strain evidence="17">DAG 2021-001</strain>
        <tissue evidence="17">Whole body minus gut</tissue>
    </source>
</reference>
<dbReference type="GO" id="GO:0016339">
    <property type="term" value="P:calcium-dependent cell-cell adhesion via plasma membrane cell adhesion molecules"/>
    <property type="evidence" value="ECO:0007669"/>
    <property type="project" value="TreeGrafter"/>
</dbReference>